<evidence type="ECO:0000256" key="2">
    <source>
        <dbReference type="ARBA" id="ARBA00023125"/>
    </source>
</evidence>
<evidence type="ECO:0000313" key="5">
    <source>
        <dbReference type="EMBL" id="MET6998077.1"/>
    </source>
</evidence>
<proteinExistence type="predicted"/>
<dbReference type="RefSeq" id="WP_354660712.1">
    <property type="nucleotide sequence ID" value="NZ_JBEXAC010000001.1"/>
</dbReference>
<protein>
    <submittedName>
        <fullName evidence="5">Helix-turn-helix domain-containing protein</fullName>
    </submittedName>
</protein>
<keyword evidence="2" id="KW-0238">DNA-binding</keyword>
<evidence type="ECO:0000259" key="4">
    <source>
        <dbReference type="PROSITE" id="PS01124"/>
    </source>
</evidence>
<keyword evidence="1" id="KW-0805">Transcription regulation</keyword>
<reference evidence="5 6" key="1">
    <citation type="submission" date="2024-06" db="EMBL/GenBank/DDBJ databases">
        <title>Chitinophaga defluvii sp. nov., isolated from municipal sewage.</title>
        <authorList>
            <person name="Zhang L."/>
        </authorList>
    </citation>
    <scope>NUCLEOTIDE SEQUENCE [LARGE SCALE GENOMIC DNA]</scope>
    <source>
        <strain evidence="5 6">H8</strain>
    </source>
</reference>
<dbReference type="Proteomes" id="UP001549749">
    <property type="component" value="Unassembled WGS sequence"/>
</dbReference>
<dbReference type="SMART" id="SM00342">
    <property type="entry name" value="HTH_ARAC"/>
    <property type="match status" value="1"/>
</dbReference>
<evidence type="ECO:0000256" key="1">
    <source>
        <dbReference type="ARBA" id="ARBA00023015"/>
    </source>
</evidence>
<dbReference type="PANTHER" id="PTHR46796">
    <property type="entry name" value="HTH-TYPE TRANSCRIPTIONAL ACTIVATOR RHAS-RELATED"/>
    <property type="match status" value="1"/>
</dbReference>
<dbReference type="EMBL" id="JBEXAC010000001">
    <property type="protein sequence ID" value="MET6998077.1"/>
    <property type="molecule type" value="Genomic_DNA"/>
</dbReference>
<dbReference type="SUPFAM" id="SSF46689">
    <property type="entry name" value="Homeodomain-like"/>
    <property type="match status" value="1"/>
</dbReference>
<dbReference type="Pfam" id="PF12833">
    <property type="entry name" value="HTH_18"/>
    <property type="match status" value="1"/>
</dbReference>
<keyword evidence="3" id="KW-0804">Transcription</keyword>
<evidence type="ECO:0000313" key="6">
    <source>
        <dbReference type="Proteomes" id="UP001549749"/>
    </source>
</evidence>
<dbReference type="PANTHER" id="PTHR46796:SF13">
    <property type="entry name" value="HTH-TYPE TRANSCRIPTIONAL ACTIVATOR RHAS"/>
    <property type="match status" value="1"/>
</dbReference>
<dbReference type="InterPro" id="IPR046532">
    <property type="entry name" value="DUF6597"/>
</dbReference>
<dbReference type="Pfam" id="PF20240">
    <property type="entry name" value="DUF6597"/>
    <property type="match status" value="1"/>
</dbReference>
<accession>A0ABV2T626</accession>
<dbReference type="InterPro" id="IPR018060">
    <property type="entry name" value="HTH_AraC"/>
</dbReference>
<dbReference type="Gene3D" id="1.10.10.60">
    <property type="entry name" value="Homeodomain-like"/>
    <property type="match status" value="1"/>
</dbReference>
<gene>
    <name evidence="5" type="ORF">ABR189_11880</name>
</gene>
<organism evidence="5 6">
    <name type="scientific">Chitinophaga defluvii</name>
    <dbReference type="NCBI Taxonomy" id="3163343"/>
    <lineage>
        <taxon>Bacteria</taxon>
        <taxon>Pseudomonadati</taxon>
        <taxon>Bacteroidota</taxon>
        <taxon>Chitinophagia</taxon>
        <taxon>Chitinophagales</taxon>
        <taxon>Chitinophagaceae</taxon>
        <taxon>Chitinophaga</taxon>
    </lineage>
</organism>
<dbReference type="InterPro" id="IPR009057">
    <property type="entry name" value="Homeodomain-like_sf"/>
</dbReference>
<dbReference type="InterPro" id="IPR050204">
    <property type="entry name" value="AraC_XylS_family_regulators"/>
</dbReference>
<feature type="domain" description="HTH araC/xylS-type" evidence="4">
    <location>
        <begin position="156"/>
        <end position="258"/>
    </location>
</feature>
<name>A0ABV2T626_9BACT</name>
<comment type="caution">
    <text evidence="5">The sequence shown here is derived from an EMBL/GenBank/DDBJ whole genome shotgun (WGS) entry which is preliminary data.</text>
</comment>
<sequence>MIYQQIPPPASLKDYIRYYWVLESHAADPAATSFRTMADGCPGLIFQHPDEGVLYQNSKQLPGIFLYGQATRHAEIRIAGKFSTIGIYFYPNALKSIFGFNAEILTNTCLNLDEMALKQGYYLAEQLAGTTAPADRIGIISAYLLFLIRKNSHRTDEAMQYALFSILQTKGSIPLKELHEKLQLSERSFERKFKQYIGISPKLFSRISRFQASLDQLRNNTYDKLSDIAFGNDYADQSHFIRSFKEFAGCSPFQYQKTSIEVMENFSQLTQ</sequence>
<evidence type="ECO:0000256" key="3">
    <source>
        <dbReference type="ARBA" id="ARBA00023163"/>
    </source>
</evidence>
<dbReference type="PROSITE" id="PS01124">
    <property type="entry name" value="HTH_ARAC_FAMILY_2"/>
    <property type="match status" value="1"/>
</dbReference>
<keyword evidence="6" id="KW-1185">Reference proteome</keyword>